<accession>A0A316UMK5</accession>
<protein>
    <recommendedName>
        <fullName evidence="4">non-reducing end alpha-L-arabinofuranosidase</fullName>
        <ecNumber evidence="4">3.2.1.55</ecNumber>
    </recommendedName>
</protein>
<evidence type="ECO:0000256" key="3">
    <source>
        <dbReference type="ARBA" id="ARBA00007186"/>
    </source>
</evidence>
<dbReference type="STRING" id="1569628.A0A316UMK5"/>
<keyword evidence="7" id="KW-0325">Glycoprotein</keyword>
<dbReference type="SMART" id="SM00813">
    <property type="entry name" value="Alpha-L-AF_C"/>
    <property type="match status" value="1"/>
</dbReference>
<name>A0A316UMK5_9BASI</name>
<evidence type="ECO:0000256" key="1">
    <source>
        <dbReference type="ARBA" id="ARBA00001462"/>
    </source>
</evidence>
<feature type="signal peptide" evidence="8">
    <location>
        <begin position="1"/>
        <end position="21"/>
    </location>
</feature>
<dbReference type="InterPro" id="IPR017853">
    <property type="entry name" value="GH"/>
</dbReference>
<comment type="similarity">
    <text evidence="3">Belongs to the glycosyl hydrolase 51 family.</text>
</comment>
<evidence type="ECO:0000256" key="7">
    <source>
        <dbReference type="ARBA" id="ARBA00023180"/>
    </source>
</evidence>
<dbReference type="AlphaFoldDB" id="A0A316UMK5"/>
<dbReference type="InterPro" id="IPR013780">
    <property type="entry name" value="Glyco_hydro_b"/>
</dbReference>
<dbReference type="RefSeq" id="XP_025360660.1">
    <property type="nucleotide sequence ID" value="XM_025509331.1"/>
</dbReference>
<proteinExistence type="inferred from homology"/>
<keyword evidence="6 10" id="KW-0378">Hydrolase</keyword>
<dbReference type="EC" id="3.2.1.55" evidence="4"/>
<dbReference type="GO" id="GO:0046373">
    <property type="term" value="P:L-arabinose metabolic process"/>
    <property type="evidence" value="ECO:0007669"/>
    <property type="project" value="InterPro"/>
</dbReference>
<evidence type="ECO:0000313" key="11">
    <source>
        <dbReference type="Proteomes" id="UP000245884"/>
    </source>
</evidence>
<keyword evidence="11" id="KW-1185">Reference proteome</keyword>
<evidence type="ECO:0000256" key="6">
    <source>
        <dbReference type="ARBA" id="ARBA00022801"/>
    </source>
</evidence>
<keyword evidence="5 8" id="KW-0732">Signal</keyword>
<dbReference type="GO" id="GO:0031222">
    <property type="term" value="P:arabinan catabolic process"/>
    <property type="evidence" value="ECO:0007669"/>
    <property type="project" value="UniProtKB-UniPathway"/>
</dbReference>
<sequence>MANRYLVLLAVALVTLSFTNAAPTSSAATTHALSIDTSKTTASKFGISTFIENSINFGTDGGIYAELIRDRAFQEDFSPHWSSIGGAKTEQTKANPLSKALPNSVVVTPGNAAGGLRNKGYFGIPVKPQTYAVSFYARSVDGANAQVTAKASLNAEADNKEFASVDVPLALTGEWKQFKADLVSTQSASNSNNTFGLTFPQGTAAVQLNLISLFPPTYEGTVGRQDIVQAIADLQAPYTRLPGGNQLEGNSIANAYNWSEAVGPLTDRPGKPSVWAGYDTDGYGLHESLDLFEKIGSEPILGLYAGYSLDKKSVAKENLQPYVQSALDQLHYIKDAQGSSEYAKRREGNGRAQPWKLNIVEIGNEDWIAQEAIDTYGFRYNAFYPQLKKAFPDVKFIASSPYSTDKSKLAGVDQHDYNTVAFAYAQFGLHDSWPRNGTEIMELEYAVINNGRCGEQADGADLYTNKCRLTYPTLEAALAEGAWTMDFERNGDLVTSAAYAPLLHNSASSQWNPDLIAFDHNTIALSPSYWTQYAFSRNRIDNILGANLTSGRPGPIYWSAGTLSGSGGKTLVVKLVNSASSAQDVAITVAGGKKLDATTASLWGFGGQDDLDSVNTVQNPETVKPYTKDLPVTQGATDFSVNMPAHSFQVVKVAIA</sequence>
<dbReference type="GeneID" id="37031154"/>
<comment type="catalytic activity">
    <reaction evidence="1">
        <text>Hydrolysis of terminal non-reducing alpha-L-arabinofuranoside residues in alpha-L-arabinosides.</text>
        <dbReference type="EC" id="3.2.1.55"/>
    </reaction>
</comment>
<evidence type="ECO:0000256" key="2">
    <source>
        <dbReference type="ARBA" id="ARBA00004834"/>
    </source>
</evidence>
<dbReference type="InterPro" id="IPR008979">
    <property type="entry name" value="Galactose-bd-like_sf"/>
</dbReference>
<dbReference type="EMBL" id="KZ819673">
    <property type="protein sequence ID" value="PWN26048.1"/>
    <property type="molecule type" value="Genomic_DNA"/>
</dbReference>
<dbReference type="Gene3D" id="2.60.120.260">
    <property type="entry name" value="Galactose-binding domain-like"/>
    <property type="match status" value="1"/>
</dbReference>
<evidence type="ECO:0000256" key="5">
    <source>
        <dbReference type="ARBA" id="ARBA00022729"/>
    </source>
</evidence>
<feature type="chain" id="PRO_5016443747" description="non-reducing end alpha-L-arabinofuranosidase" evidence="8">
    <location>
        <begin position="22"/>
        <end position="656"/>
    </location>
</feature>
<comment type="pathway">
    <text evidence="2">Glycan metabolism; L-arabinan degradation.</text>
</comment>
<dbReference type="Pfam" id="PF22848">
    <property type="entry name" value="ASD1_dom"/>
    <property type="match status" value="1"/>
</dbReference>
<feature type="domain" description="Alpha-L-arabinofuranosidase C-terminal" evidence="9">
    <location>
        <begin position="470"/>
        <end position="647"/>
    </location>
</feature>
<evidence type="ECO:0000259" key="9">
    <source>
        <dbReference type="SMART" id="SM00813"/>
    </source>
</evidence>
<dbReference type="OrthoDB" id="406864at2759"/>
<gene>
    <name evidence="10" type="ORF">BDZ90DRAFT_281018</name>
</gene>
<dbReference type="InterPro" id="IPR010720">
    <property type="entry name" value="Alpha-L-AF_C"/>
</dbReference>
<evidence type="ECO:0000256" key="8">
    <source>
        <dbReference type="SAM" id="SignalP"/>
    </source>
</evidence>
<dbReference type="SUPFAM" id="SSF49785">
    <property type="entry name" value="Galactose-binding domain-like"/>
    <property type="match status" value="1"/>
</dbReference>
<evidence type="ECO:0000256" key="4">
    <source>
        <dbReference type="ARBA" id="ARBA00012670"/>
    </source>
</evidence>
<dbReference type="UniPathway" id="UPA00667"/>
<evidence type="ECO:0000313" key="10">
    <source>
        <dbReference type="EMBL" id="PWN26048.1"/>
    </source>
</evidence>
<dbReference type="Gene3D" id="3.20.20.80">
    <property type="entry name" value="Glycosidases"/>
    <property type="match status" value="1"/>
</dbReference>
<dbReference type="Pfam" id="PF06964">
    <property type="entry name" value="Alpha-L-AF_C"/>
    <property type="match status" value="1"/>
</dbReference>
<dbReference type="PANTHER" id="PTHR31776:SF0">
    <property type="entry name" value="ALPHA-L-ARABINOFURANOSIDASE 1"/>
    <property type="match status" value="1"/>
</dbReference>
<dbReference type="SUPFAM" id="SSF51445">
    <property type="entry name" value="(Trans)glycosidases"/>
    <property type="match status" value="1"/>
</dbReference>
<dbReference type="Gene3D" id="2.60.40.1180">
    <property type="entry name" value="Golgi alpha-mannosidase II"/>
    <property type="match status" value="1"/>
</dbReference>
<organism evidence="10 11">
    <name type="scientific">Jaminaea rosea</name>
    <dbReference type="NCBI Taxonomy" id="1569628"/>
    <lineage>
        <taxon>Eukaryota</taxon>
        <taxon>Fungi</taxon>
        <taxon>Dikarya</taxon>
        <taxon>Basidiomycota</taxon>
        <taxon>Ustilaginomycotina</taxon>
        <taxon>Exobasidiomycetes</taxon>
        <taxon>Microstromatales</taxon>
        <taxon>Microstromatales incertae sedis</taxon>
        <taxon>Jaminaea</taxon>
    </lineage>
</organism>
<dbReference type="InterPro" id="IPR051563">
    <property type="entry name" value="Glycosyl_Hydrolase_51"/>
</dbReference>
<dbReference type="InterPro" id="IPR055235">
    <property type="entry name" value="ASD1_cat"/>
</dbReference>
<reference evidence="10 11" key="1">
    <citation type="journal article" date="2018" name="Mol. Biol. Evol.">
        <title>Broad Genomic Sampling Reveals a Smut Pathogenic Ancestry of the Fungal Clade Ustilaginomycotina.</title>
        <authorList>
            <person name="Kijpornyongpan T."/>
            <person name="Mondo S.J."/>
            <person name="Barry K."/>
            <person name="Sandor L."/>
            <person name="Lee J."/>
            <person name="Lipzen A."/>
            <person name="Pangilinan J."/>
            <person name="LaButti K."/>
            <person name="Hainaut M."/>
            <person name="Henrissat B."/>
            <person name="Grigoriev I.V."/>
            <person name="Spatafora J.W."/>
            <person name="Aime M.C."/>
        </authorList>
    </citation>
    <scope>NUCLEOTIDE SEQUENCE [LARGE SCALE GENOMIC DNA]</scope>
    <source>
        <strain evidence="10 11">MCA 5214</strain>
    </source>
</reference>
<dbReference type="GO" id="GO:0046556">
    <property type="term" value="F:alpha-L-arabinofuranosidase activity"/>
    <property type="evidence" value="ECO:0007669"/>
    <property type="project" value="UniProtKB-EC"/>
</dbReference>
<dbReference type="Proteomes" id="UP000245884">
    <property type="component" value="Unassembled WGS sequence"/>
</dbReference>
<dbReference type="PANTHER" id="PTHR31776">
    <property type="entry name" value="ALPHA-L-ARABINOFURANOSIDASE 1"/>
    <property type="match status" value="1"/>
</dbReference>